<feature type="compositionally biased region" description="Gly residues" evidence="1">
    <location>
        <begin position="60"/>
        <end position="79"/>
    </location>
</feature>
<dbReference type="Proteomes" id="UP001596263">
    <property type="component" value="Unassembled WGS sequence"/>
</dbReference>
<evidence type="ECO:0000256" key="1">
    <source>
        <dbReference type="SAM" id="MobiDB-lite"/>
    </source>
</evidence>
<accession>A0ABW0CRY4</accession>
<keyword evidence="2" id="KW-0732">Signal</keyword>
<gene>
    <name evidence="3" type="ORF">ACFPQ9_32910</name>
</gene>
<evidence type="ECO:0000313" key="4">
    <source>
        <dbReference type="Proteomes" id="UP001596263"/>
    </source>
</evidence>
<evidence type="ECO:0000256" key="2">
    <source>
        <dbReference type="SAM" id="SignalP"/>
    </source>
</evidence>
<evidence type="ECO:0000313" key="3">
    <source>
        <dbReference type="EMBL" id="MFC5218656.1"/>
    </source>
</evidence>
<protein>
    <recommendedName>
        <fullName evidence="5">DUF5666 domain-containing protein</fullName>
    </recommendedName>
</protein>
<feature type="chain" id="PRO_5045456749" description="DUF5666 domain-containing protein" evidence="2">
    <location>
        <begin position="37"/>
        <end position="217"/>
    </location>
</feature>
<proteinExistence type="predicted"/>
<feature type="region of interest" description="Disordered" evidence="1">
    <location>
        <begin position="154"/>
        <end position="217"/>
    </location>
</feature>
<organism evidence="3 4">
    <name type="scientific">Streptomyces coerulescens</name>
    <dbReference type="NCBI Taxonomy" id="29304"/>
    <lineage>
        <taxon>Bacteria</taxon>
        <taxon>Bacillati</taxon>
        <taxon>Actinomycetota</taxon>
        <taxon>Actinomycetes</taxon>
        <taxon>Kitasatosporales</taxon>
        <taxon>Streptomycetaceae</taxon>
        <taxon>Streptomyces</taxon>
    </lineage>
</organism>
<feature type="compositionally biased region" description="Basic and acidic residues" evidence="1">
    <location>
        <begin position="171"/>
        <end position="201"/>
    </location>
</feature>
<feature type="compositionally biased region" description="Polar residues" evidence="1">
    <location>
        <begin position="208"/>
        <end position="217"/>
    </location>
</feature>
<keyword evidence="4" id="KW-1185">Reference proteome</keyword>
<feature type="region of interest" description="Disordered" evidence="1">
    <location>
        <begin position="36"/>
        <end position="87"/>
    </location>
</feature>
<feature type="signal peptide" evidence="2">
    <location>
        <begin position="1"/>
        <end position="36"/>
    </location>
</feature>
<dbReference type="RefSeq" id="WP_380861654.1">
    <property type="nucleotide sequence ID" value="NZ_JBHSKM010000025.1"/>
</dbReference>
<name>A0ABW0CRY4_STRCD</name>
<feature type="compositionally biased region" description="Low complexity" evidence="1">
    <location>
        <begin position="36"/>
        <end position="54"/>
    </location>
</feature>
<evidence type="ECO:0008006" key="5">
    <source>
        <dbReference type="Google" id="ProtNLM"/>
    </source>
</evidence>
<dbReference type="EMBL" id="JBHSKM010000025">
    <property type="protein sequence ID" value="MFC5218656.1"/>
    <property type="molecule type" value="Genomic_DNA"/>
</dbReference>
<sequence length="217" mass="22472">MTHDQDHQRRRSGRARAVTAAATVAALALGGTVAYAATSSGSGDGASPSASGPASPSPGEPGGRHGPGAWFGLGGGGVHGESTVRDPDTDAWVVRIWQRGTVEKVDGDQVTVKSEDGAEWTWTVGADTTVRHDGDKGSGTSALEKGDDIFLVGTRSDDGTRTATRALAGDWEARKKEKGKDRDGGPGDWRGRFPGFRHWDRPGAGPSDSPSHSDATT</sequence>
<reference evidence="4" key="1">
    <citation type="journal article" date="2019" name="Int. J. Syst. Evol. Microbiol.">
        <title>The Global Catalogue of Microorganisms (GCM) 10K type strain sequencing project: providing services to taxonomists for standard genome sequencing and annotation.</title>
        <authorList>
            <consortium name="The Broad Institute Genomics Platform"/>
            <consortium name="The Broad Institute Genome Sequencing Center for Infectious Disease"/>
            <person name="Wu L."/>
            <person name="Ma J."/>
        </authorList>
    </citation>
    <scope>NUCLEOTIDE SEQUENCE [LARGE SCALE GENOMIC DNA]</scope>
    <source>
        <strain evidence="4">KCTC 42586</strain>
    </source>
</reference>
<comment type="caution">
    <text evidence="3">The sequence shown here is derived from an EMBL/GenBank/DDBJ whole genome shotgun (WGS) entry which is preliminary data.</text>
</comment>